<feature type="region of interest" description="Disordered" evidence="1">
    <location>
        <begin position="316"/>
        <end position="365"/>
    </location>
</feature>
<feature type="compositionally biased region" description="Polar residues" evidence="1">
    <location>
        <begin position="173"/>
        <end position="186"/>
    </location>
</feature>
<dbReference type="PANTHER" id="PTHR34112">
    <property type="entry name" value="C-JUN-AMINO-TERMINAL KINASE-INTERACTING PROTEIN"/>
    <property type="match status" value="1"/>
</dbReference>
<feature type="compositionally biased region" description="Low complexity" evidence="1">
    <location>
        <begin position="161"/>
        <end position="172"/>
    </location>
</feature>
<accession>A0AAN7GZC6</accession>
<organism evidence="2 3">
    <name type="scientific">Trapa incisa</name>
    <dbReference type="NCBI Taxonomy" id="236973"/>
    <lineage>
        <taxon>Eukaryota</taxon>
        <taxon>Viridiplantae</taxon>
        <taxon>Streptophyta</taxon>
        <taxon>Embryophyta</taxon>
        <taxon>Tracheophyta</taxon>
        <taxon>Spermatophyta</taxon>
        <taxon>Magnoliopsida</taxon>
        <taxon>eudicotyledons</taxon>
        <taxon>Gunneridae</taxon>
        <taxon>Pentapetalae</taxon>
        <taxon>rosids</taxon>
        <taxon>malvids</taxon>
        <taxon>Myrtales</taxon>
        <taxon>Lythraceae</taxon>
        <taxon>Trapa</taxon>
    </lineage>
</organism>
<feature type="compositionally biased region" description="Polar residues" evidence="1">
    <location>
        <begin position="339"/>
        <end position="350"/>
    </location>
</feature>
<feature type="region of interest" description="Disordered" evidence="1">
    <location>
        <begin position="1"/>
        <end position="59"/>
    </location>
</feature>
<dbReference type="PANTHER" id="PTHR34112:SF18">
    <property type="entry name" value="C-JUN-AMINO-TERMINAL KINASE-INTERACTING PROTEIN"/>
    <property type="match status" value="1"/>
</dbReference>
<dbReference type="EMBL" id="JAXIOK010000022">
    <property type="protein sequence ID" value="KAK4745137.1"/>
    <property type="molecule type" value="Genomic_DNA"/>
</dbReference>
<gene>
    <name evidence="2" type="ORF">SAY87_011449</name>
</gene>
<reference evidence="2 3" key="1">
    <citation type="journal article" date="2023" name="Hortic Res">
        <title>Pangenome of water caltrop reveals structural variations and asymmetric subgenome divergence after allopolyploidization.</title>
        <authorList>
            <person name="Zhang X."/>
            <person name="Chen Y."/>
            <person name="Wang L."/>
            <person name="Yuan Y."/>
            <person name="Fang M."/>
            <person name="Shi L."/>
            <person name="Lu R."/>
            <person name="Comes H.P."/>
            <person name="Ma Y."/>
            <person name="Chen Y."/>
            <person name="Huang G."/>
            <person name="Zhou Y."/>
            <person name="Zheng Z."/>
            <person name="Qiu Y."/>
        </authorList>
    </citation>
    <scope>NUCLEOTIDE SEQUENCE [LARGE SCALE GENOMIC DNA]</scope>
    <source>
        <tissue evidence="2">Roots</tissue>
    </source>
</reference>
<dbReference type="Proteomes" id="UP001345219">
    <property type="component" value="Chromosome 9"/>
</dbReference>
<keyword evidence="3" id="KW-1185">Reference proteome</keyword>
<proteinExistence type="predicted"/>
<comment type="caution">
    <text evidence="2">The sequence shown here is derived from an EMBL/GenBank/DDBJ whole genome shotgun (WGS) entry which is preliminary data.</text>
</comment>
<feature type="region of interest" description="Disordered" evidence="1">
    <location>
        <begin position="157"/>
        <end position="187"/>
    </location>
</feature>
<evidence type="ECO:0000313" key="3">
    <source>
        <dbReference type="Proteomes" id="UP001345219"/>
    </source>
</evidence>
<feature type="region of interest" description="Disordered" evidence="1">
    <location>
        <begin position="71"/>
        <end position="101"/>
    </location>
</feature>
<evidence type="ECO:0000256" key="1">
    <source>
        <dbReference type="SAM" id="MobiDB-lite"/>
    </source>
</evidence>
<sequence length="599" mass="63845">MDRSEPALIPEWLKNSGSATTGTYGNQSAPYLQPDDHSVPRHNRNKSSFINSEHDGSRSFVSERMASSYFRRSASGKDSSRSRSYSSFHKSHQHREWEDAHNFRDKDRPILGDHRNYEYPDHVGVFPGKFSKETLQRSQSMFSRKLEGTLANKVMGDSAISSNSNNLRKSSSPPITNGSAPGNTHTLFVRDFPSLGVDQKPNSSELRRVPSPVLPSAIHNLPGAGHGMTGADGWTSSLAEVPGIIASSSTAISLPQQAAAGSSGCTVQRSGGLNMAEAVAQGPSRARTPPQQVYVDTQRLEELAIKQSRQLIPVIPSTPKSALLGPSDKSKPKAGGHQSHATPSQGNQSLRGGPARFDSGKMSGNLGKLQVLKPARELNSIASNVVKENLSPKNGVKVVNTPLSLNVASAAVSAPVKIPGNTQTTLVGGSQGKPAAISSNMEKRASSIQAQSRSDFFNLLKKKSSSSASNVSFGNESVLPSVDNSHDSVCGDTPSVTTGGVGYATPENCNGSSSIQSENGGNVMANGGINEHSFVENGVVQPDIDVPYPDEKEAAFLRSLGWEESAGEDEGLTEDEIRYFYETVMMKRRAGPQCAAESE</sequence>
<feature type="compositionally biased region" description="Polar residues" evidence="1">
    <location>
        <begin position="15"/>
        <end position="30"/>
    </location>
</feature>
<dbReference type="AlphaFoldDB" id="A0AAN7GZC6"/>
<feature type="compositionally biased region" description="Low complexity" evidence="1">
    <location>
        <begin position="71"/>
        <end position="87"/>
    </location>
</feature>
<name>A0AAN7GZC6_9MYRT</name>
<protein>
    <submittedName>
        <fullName evidence="2">Uncharacterized protein</fullName>
    </submittedName>
</protein>
<evidence type="ECO:0000313" key="2">
    <source>
        <dbReference type="EMBL" id="KAK4745137.1"/>
    </source>
</evidence>